<feature type="compositionally biased region" description="Basic and acidic residues" evidence="1">
    <location>
        <begin position="473"/>
        <end position="484"/>
    </location>
</feature>
<dbReference type="EMBL" id="JROU02001584">
    <property type="protein sequence ID" value="OEH75920.1"/>
    <property type="molecule type" value="Genomic_DNA"/>
</dbReference>
<feature type="compositionally biased region" description="Polar residues" evidence="1">
    <location>
        <begin position="422"/>
        <end position="450"/>
    </location>
</feature>
<dbReference type="VEuPathDB" id="ToxoDB:cyc_09218"/>
<feature type="compositionally biased region" description="Gly residues" evidence="1">
    <location>
        <begin position="540"/>
        <end position="551"/>
    </location>
</feature>
<feature type="compositionally biased region" description="Low complexity" evidence="1">
    <location>
        <begin position="406"/>
        <end position="415"/>
    </location>
</feature>
<dbReference type="InParanoid" id="A0A1D3CXJ5"/>
<feature type="region of interest" description="Disordered" evidence="1">
    <location>
        <begin position="525"/>
        <end position="551"/>
    </location>
</feature>
<protein>
    <submittedName>
        <fullName evidence="2">Uncharacterized protein</fullName>
    </submittedName>
</protein>
<gene>
    <name evidence="2" type="ORF">cyc_09218</name>
</gene>
<keyword evidence="3" id="KW-1185">Reference proteome</keyword>
<dbReference type="VEuPathDB" id="ToxoDB:LOC34620088"/>
<feature type="compositionally biased region" description="Basic and acidic residues" evidence="1">
    <location>
        <begin position="344"/>
        <end position="353"/>
    </location>
</feature>
<accession>A0A1D3CXJ5</accession>
<evidence type="ECO:0000313" key="3">
    <source>
        <dbReference type="Proteomes" id="UP000095192"/>
    </source>
</evidence>
<comment type="caution">
    <text evidence="2">The sequence shown here is derived from an EMBL/GenBank/DDBJ whole genome shotgun (WGS) entry which is preliminary data.</text>
</comment>
<name>A0A1D3CXJ5_9EIME</name>
<evidence type="ECO:0000256" key="1">
    <source>
        <dbReference type="SAM" id="MobiDB-lite"/>
    </source>
</evidence>
<proteinExistence type="predicted"/>
<feature type="region of interest" description="Disordered" evidence="1">
    <location>
        <begin position="112"/>
        <end position="151"/>
    </location>
</feature>
<feature type="region of interest" description="Disordered" evidence="1">
    <location>
        <begin position="344"/>
        <end position="499"/>
    </location>
</feature>
<evidence type="ECO:0000313" key="2">
    <source>
        <dbReference type="EMBL" id="OEH75920.1"/>
    </source>
</evidence>
<sequence length="551" mass="58931">MVDSLSPFLGPLMRCLQSISTLYFVKRHRAASSGLQKAGSSAPLLSSSCSLHDEEVFSGVPLQGRGISWQRCNTASDSGSDTLEAAGAAAAKAKSPRDWEGNSLLLSLDSVPQSGMRQPQQDQQPRQPQGGPLGSFERASSSPDFPGVYSARRRGSFSRGWLRAPLASLSKMAASFKKTNTQQEQLQQQGHRDMQSWGGSRMPSSAQQWGPPKQLPGRYRSHPPDLLSDSPVLPPQQRILRQQSPESNRQRVRENAGVSPSSSFVGRAAARMFSAFRHKESNDLEQPPLDTRRASSCLFSVEEGDGDYQQVGAPAVQQVQQGSLLLQQQLHQQNQLLQDSLRRRSFTESHQGGDGEAASVATGGAFPGASRWSASQSAGFPPAHSTSTEEAPVFPESRQQGEAFNGGPSPSGSTPNPFAASQRPSGQERASTSAAKESQQAAAVGSSATRGQCHHQERSWRGLQLWDSDEGSSEPRSRRVEGPREAPNAGLQYPSASAREAVPVAATDCDGVDTTEPSTSFSFYECMQHQPGNAARPASPGGGSNTGGRSH</sequence>
<dbReference type="Proteomes" id="UP000095192">
    <property type="component" value="Unassembled WGS sequence"/>
</dbReference>
<feature type="compositionally biased region" description="Polar residues" evidence="1">
    <location>
        <begin position="372"/>
        <end position="389"/>
    </location>
</feature>
<feature type="region of interest" description="Disordered" evidence="1">
    <location>
        <begin position="176"/>
        <end position="264"/>
    </location>
</feature>
<organism evidence="2 3">
    <name type="scientific">Cyclospora cayetanensis</name>
    <dbReference type="NCBI Taxonomy" id="88456"/>
    <lineage>
        <taxon>Eukaryota</taxon>
        <taxon>Sar</taxon>
        <taxon>Alveolata</taxon>
        <taxon>Apicomplexa</taxon>
        <taxon>Conoidasida</taxon>
        <taxon>Coccidia</taxon>
        <taxon>Eucoccidiorida</taxon>
        <taxon>Eimeriorina</taxon>
        <taxon>Eimeriidae</taxon>
        <taxon>Cyclospora</taxon>
    </lineage>
</organism>
<dbReference type="AlphaFoldDB" id="A0A1D3CXJ5"/>
<reference evidence="2 3" key="1">
    <citation type="journal article" date="2016" name="BMC Genomics">
        <title>Comparative genomics reveals Cyclospora cayetanensis possesses coccidia-like metabolism and invasion components but unique surface antigens.</title>
        <authorList>
            <person name="Liu S."/>
            <person name="Wang L."/>
            <person name="Zheng H."/>
            <person name="Xu Z."/>
            <person name="Roellig D.M."/>
            <person name="Li N."/>
            <person name="Frace M.A."/>
            <person name="Tang K."/>
            <person name="Arrowood M.J."/>
            <person name="Moss D.M."/>
            <person name="Zhang L."/>
            <person name="Feng Y."/>
            <person name="Xiao L."/>
        </authorList>
    </citation>
    <scope>NUCLEOTIDE SEQUENCE [LARGE SCALE GENOMIC DNA]</scope>
    <source>
        <strain evidence="2 3">CHN_HEN01</strain>
    </source>
</reference>
<feature type="compositionally biased region" description="Low complexity" evidence="1">
    <location>
        <begin position="112"/>
        <end position="130"/>
    </location>
</feature>